<reference evidence="8" key="1">
    <citation type="journal article" date="2014" name="Int. J. Syst. Evol. Microbiol.">
        <title>Complete genome sequence of Corynebacterium casei LMG S-19264T (=DSM 44701T), isolated from a smear-ripened cheese.</title>
        <authorList>
            <consortium name="US DOE Joint Genome Institute (JGI-PGF)"/>
            <person name="Walter F."/>
            <person name="Albersmeier A."/>
            <person name="Kalinowski J."/>
            <person name="Ruckert C."/>
        </authorList>
    </citation>
    <scope>NUCLEOTIDE SEQUENCE</scope>
    <source>
        <strain evidence="8">JCM 4434</strain>
    </source>
</reference>
<feature type="region of interest" description="Disordered" evidence="6">
    <location>
        <begin position="311"/>
        <end position="338"/>
    </location>
</feature>
<dbReference type="KEGG" id="kau:B6264_27935"/>
<evidence type="ECO:0000256" key="6">
    <source>
        <dbReference type="SAM" id="MobiDB-lite"/>
    </source>
</evidence>
<sequence length="338" mass="37096">MHHHGGMTRLDPFSLSHAWTWSPDWVFLLGGLVALALYLVGVVRLYRRGDRWPVGRVVGWVAGVASMLLVTCSGLNDYGMVLFSAHMIQHMVLSMLTPILLLLGAPITLALRALRPAGKGRPRGPRELLVALLHSRYVRVVSHPAFTIPLFIASLYGVYFTPVFDVLMQYRLGHIFMMVHFLMTGLAFFWPIMGVDPGPHRPGHVMRIIELFMGMPFHAFFGVAVMMASHPLVSTFTVQSAPPGTDLLEDQKLAGGITWAFGEIPTAIVLIALVYQWMGSERRQARRRDRAEERSGDAELEAYNAYLASLHKGGGRRPATPAAPTAPAAPATPAADAG</sequence>
<dbReference type="GO" id="GO:0005886">
    <property type="term" value="C:plasma membrane"/>
    <property type="evidence" value="ECO:0007669"/>
    <property type="project" value="UniProtKB-SubCell"/>
</dbReference>
<reference evidence="8" key="2">
    <citation type="submission" date="2020-09" db="EMBL/GenBank/DDBJ databases">
        <authorList>
            <person name="Sun Q."/>
            <person name="Ohkuma M."/>
        </authorList>
    </citation>
    <scope>NUCLEOTIDE SEQUENCE</scope>
    <source>
        <strain evidence="8">JCM 4434</strain>
    </source>
</reference>
<keyword evidence="2" id="KW-1003">Cell membrane</keyword>
<feature type="transmembrane region" description="Helical" evidence="7">
    <location>
        <begin position="25"/>
        <end position="45"/>
    </location>
</feature>
<evidence type="ECO:0000313" key="8">
    <source>
        <dbReference type="EMBL" id="GGU85171.1"/>
    </source>
</evidence>
<keyword evidence="3 7" id="KW-0812">Transmembrane</keyword>
<protein>
    <submittedName>
        <fullName evidence="8">Membrane protein</fullName>
    </submittedName>
</protein>
<evidence type="ECO:0000313" key="9">
    <source>
        <dbReference type="Proteomes" id="UP000610124"/>
    </source>
</evidence>
<comment type="caution">
    <text evidence="8">The sequence shown here is derived from an EMBL/GenBank/DDBJ whole genome shotgun (WGS) entry which is preliminary data.</text>
</comment>
<feature type="transmembrane region" description="Helical" evidence="7">
    <location>
        <begin position="211"/>
        <end position="233"/>
    </location>
</feature>
<dbReference type="AlphaFoldDB" id="A0A8H9HW42"/>
<evidence type="ECO:0000256" key="3">
    <source>
        <dbReference type="ARBA" id="ARBA00022692"/>
    </source>
</evidence>
<keyword evidence="4 7" id="KW-1133">Transmembrane helix</keyword>
<accession>A0A8H9HW42</accession>
<feature type="transmembrane region" description="Helical" evidence="7">
    <location>
        <begin position="57"/>
        <end position="76"/>
    </location>
</feature>
<feature type="transmembrane region" description="Helical" evidence="7">
    <location>
        <begin position="88"/>
        <end position="111"/>
    </location>
</feature>
<evidence type="ECO:0000256" key="4">
    <source>
        <dbReference type="ARBA" id="ARBA00022989"/>
    </source>
</evidence>
<dbReference type="GeneID" id="97487212"/>
<feature type="transmembrane region" description="Helical" evidence="7">
    <location>
        <begin position="172"/>
        <end position="190"/>
    </location>
</feature>
<feature type="transmembrane region" description="Helical" evidence="7">
    <location>
        <begin position="140"/>
        <end position="160"/>
    </location>
</feature>
<comment type="subcellular location">
    <subcellularLocation>
        <location evidence="1">Cell membrane</location>
        <topology evidence="1">Multi-pass membrane protein</topology>
    </subcellularLocation>
</comment>
<name>A0A8H9HW42_KITAU</name>
<keyword evidence="5 7" id="KW-0472">Membrane</keyword>
<evidence type="ECO:0000256" key="2">
    <source>
        <dbReference type="ARBA" id="ARBA00022475"/>
    </source>
</evidence>
<evidence type="ECO:0000256" key="7">
    <source>
        <dbReference type="SAM" id="Phobius"/>
    </source>
</evidence>
<dbReference type="EMBL" id="BMUB01000009">
    <property type="protein sequence ID" value="GGU85171.1"/>
    <property type="molecule type" value="Genomic_DNA"/>
</dbReference>
<proteinExistence type="predicted"/>
<dbReference type="InterPro" id="IPR019108">
    <property type="entry name" value="Caa3_assmbl_CtaG-rel"/>
</dbReference>
<gene>
    <name evidence="8" type="ORF">GCM10010502_41750</name>
</gene>
<evidence type="ECO:0000256" key="5">
    <source>
        <dbReference type="ARBA" id="ARBA00023136"/>
    </source>
</evidence>
<feature type="compositionally biased region" description="Low complexity" evidence="6">
    <location>
        <begin position="318"/>
        <end position="338"/>
    </location>
</feature>
<dbReference type="OrthoDB" id="5241646at2"/>
<feature type="transmembrane region" description="Helical" evidence="7">
    <location>
        <begin position="253"/>
        <end position="278"/>
    </location>
</feature>
<dbReference type="Pfam" id="PF09678">
    <property type="entry name" value="Caa3_CtaG"/>
    <property type="match status" value="1"/>
</dbReference>
<evidence type="ECO:0000256" key="1">
    <source>
        <dbReference type="ARBA" id="ARBA00004651"/>
    </source>
</evidence>
<organism evidence="8 9">
    <name type="scientific">Kitasatospora aureofaciens</name>
    <name type="common">Streptomyces aureofaciens</name>
    <dbReference type="NCBI Taxonomy" id="1894"/>
    <lineage>
        <taxon>Bacteria</taxon>
        <taxon>Bacillati</taxon>
        <taxon>Actinomycetota</taxon>
        <taxon>Actinomycetes</taxon>
        <taxon>Kitasatosporales</taxon>
        <taxon>Streptomycetaceae</taxon>
        <taxon>Kitasatospora</taxon>
    </lineage>
</organism>
<dbReference type="Proteomes" id="UP000610124">
    <property type="component" value="Unassembled WGS sequence"/>
</dbReference>
<dbReference type="RefSeq" id="WP_078958700.1">
    <property type="nucleotide sequence ID" value="NZ_BMUB01000009.1"/>
</dbReference>